<sequence length="92" mass="10614">MIKQRYQAQAFIYECELIKKVIEKNDINSYTMSGLMDELDARLKDSAGPDWLVYLWDNGTITVVITTSTISEAEVVAMIEHEIQVCDFEDYL</sequence>
<dbReference type="RefSeq" id="YP_010090971.1">
    <property type="nucleotide sequence ID" value="NC_055721.1"/>
</dbReference>
<evidence type="ECO:0000313" key="2">
    <source>
        <dbReference type="Proteomes" id="UP000250157"/>
    </source>
</evidence>
<dbReference type="GeneID" id="65108463"/>
<name>A0A2Z5ZCW0_9CAUD</name>
<organism evidence="1 2">
    <name type="scientific">Escherichia phage EcS1</name>
    <dbReference type="NCBI Taxonomy" id="2083276"/>
    <lineage>
        <taxon>Viruses</taxon>
        <taxon>Duplodnaviria</taxon>
        <taxon>Heunggongvirae</taxon>
        <taxon>Uroviricota</taxon>
        <taxon>Caudoviricetes</taxon>
        <taxon>Pantevenvirales</taxon>
        <taxon>Straboviridae</taxon>
        <taxon>Tevenvirinae</taxon>
        <taxon>Kagamiyamavirus</taxon>
        <taxon>Kagamiyamavirus ecs1</taxon>
    </lineage>
</organism>
<keyword evidence="2" id="KW-1185">Reference proteome</keyword>
<reference evidence="1 2" key="1">
    <citation type="submission" date="2018-02" db="EMBL/GenBank/DDBJ databases">
        <title>Full genome sequencing of a novel polyvalent bacteriophage as one of T4-Family member.</title>
        <authorList>
            <person name="Kawasaki T."/>
            <person name="Saad A.M."/>
            <person name="Yamada T."/>
        </authorList>
    </citation>
    <scope>NUCLEOTIDE SEQUENCE [LARGE SCALE GENOMIC DNA]</scope>
    <source>
        <strain evidence="1 2">EcS1</strain>
    </source>
</reference>
<dbReference type="EMBL" id="LC371242">
    <property type="protein sequence ID" value="BBC78324.1"/>
    <property type="molecule type" value="Genomic_DNA"/>
</dbReference>
<accession>A0A2Z5ZCW0</accession>
<protein>
    <submittedName>
        <fullName evidence="1">Uncharacterized protein</fullName>
    </submittedName>
</protein>
<proteinExistence type="predicted"/>
<dbReference type="KEGG" id="vg:65108463"/>
<dbReference type="Proteomes" id="UP000250157">
    <property type="component" value="Segment"/>
</dbReference>
<evidence type="ECO:0000313" key="1">
    <source>
        <dbReference type="EMBL" id="BBC78324.1"/>
    </source>
</evidence>